<comment type="catalytic activity">
    <reaction evidence="6">
        <text>biotin + L-lysyl-[protein] + ATP = N(6)-biotinyl-L-lysyl-[protein] + AMP + diphosphate + H(+)</text>
        <dbReference type="Rhea" id="RHEA:11756"/>
        <dbReference type="Rhea" id="RHEA-COMP:9752"/>
        <dbReference type="Rhea" id="RHEA-COMP:10505"/>
        <dbReference type="ChEBI" id="CHEBI:15378"/>
        <dbReference type="ChEBI" id="CHEBI:29969"/>
        <dbReference type="ChEBI" id="CHEBI:30616"/>
        <dbReference type="ChEBI" id="CHEBI:33019"/>
        <dbReference type="ChEBI" id="CHEBI:57586"/>
        <dbReference type="ChEBI" id="CHEBI:83144"/>
        <dbReference type="ChEBI" id="CHEBI:456215"/>
        <dbReference type="EC" id="6.3.4.15"/>
    </reaction>
</comment>
<evidence type="ECO:0000313" key="8">
    <source>
        <dbReference type="EMBL" id="MFD0966270.1"/>
    </source>
</evidence>
<organism evidence="8 9">
    <name type="scientific">Seminibacterium arietis</name>
    <dbReference type="NCBI Taxonomy" id="1173502"/>
    <lineage>
        <taxon>Bacteria</taxon>
        <taxon>Pseudomonadati</taxon>
        <taxon>Pseudomonadota</taxon>
        <taxon>Gammaproteobacteria</taxon>
        <taxon>Pasteurellales</taxon>
        <taxon>Pasteurellaceae</taxon>
        <taxon>Seminibacterium</taxon>
    </lineage>
</organism>
<name>A0ABW3I9H4_9PAST</name>
<evidence type="ECO:0000256" key="1">
    <source>
        <dbReference type="ARBA" id="ARBA00022598"/>
    </source>
</evidence>
<keyword evidence="3" id="KW-0067">ATP-binding</keyword>
<comment type="caution">
    <text evidence="8">The sequence shown here is derived from an EMBL/GenBank/DDBJ whole genome shotgun (WGS) entry which is preliminary data.</text>
</comment>
<dbReference type="Gene3D" id="3.30.930.10">
    <property type="entry name" value="Bira Bifunctional Protein, Domain 2"/>
    <property type="match status" value="1"/>
</dbReference>
<dbReference type="InterPro" id="IPR004143">
    <property type="entry name" value="BPL_LPL_catalytic"/>
</dbReference>
<dbReference type="SUPFAM" id="SSF55681">
    <property type="entry name" value="Class II aaRS and biotin synthetases"/>
    <property type="match status" value="1"/>
</dbReference>
<dbReference type="InterPro" id="IPR045864">
    <property type="entry name" value="aa-tRNA-synth_II/BPL/LPL"/>
</dbReference>
<dbReference type="InterPro" id="IPR008988">
    <property type="entry name" value="Transcriptional_repressor_C"/>
</dbReference>
<dbReference type="PROSITE" id="PS51733">
    <property type="entry name" value="BPL_LPL_CATALYTIC"/>
    <property type="match status" value="1"/>
</dbReference>
<accession>A0ABW3I9H4</accession>
<keyword evidence="2" id="KW-0547">Nucleotide-binding</keyword>
<dbReference type="EMBL" id="JBHTJN010000010">
    <property type="protein sequence ID" value="MFD0966270.1"/>
    <property type="molecule type" value="Genomic_DNA"/>
</dbReference>
<dbReference type="NCBIfam" id="TIGR00121">
    <property type="entry name" value="birA_ligase"/>
    <property type="match status" value="1"/>
</dbReference>
<keyword evidence="9" id="KW-1185">Reference proteome</keyword>
<dbReference type="InterPro" id="IPR003142">
    <property type="entry name" value="BPL_C"/>
</dbReference>
<gene>
    <name evidence="8" type="primary">birA</name>
    <name evidence="8" type="ORF">ACFQ02_05315</name>
</gene>
<dbReference type="SUPFAM" id="SSF50037">
    <property type="entry name" value="C-terminal domain of transcriptional repressors"/>
    <property type="match status" value="1"/>
</dbReference>
<dbReference type="EC" id="6.3.4.15" evidence="5"/>
<reference evidence="9" key="1">
    <citation type="journal article" date="2019" name="Int. J. Syst. Evol. Microbiol.">
        <title>The Global Catalogue of Microorganisms (GCM) 10K type strain sequencing project: providing services to taxonomists for standard genome sequencing and annotation.</title>
        <authorList>
            <consortium name="The Broad Institute Genomics Platform"/>
            <consortium name="The Broad Institute Genome Sequencing Center for Infectious Disease"/>
            <person name="Wu L."/>
            <person name="Ma J."/>
        </authorList>
    </citation>
    <scope>NUCLEOTIDE SEQUENCE [LARGE SCALE GENOMIC DNA]</scope>
    <source>
        <strain evidence="9">CCUG 61707</strain>
    </source>
</reference>
<dbReference type="PANTHER" id="PTHR12835">
    <property type="entry name" value="BIOTIN PROTEIN LIGASE"/>
    <property type="match status" value="1"/>
</dbReference>
<evidence type="ECO:0000256" key="5">
    <source>
        <dbReference type="ARBA" id="ARBA00024227"/>
    </source>
</evidence>
<dbReference type="Pfam" id="PF03099">
    <property type="entry name" value="BPL_LplA_LipB"/>
    <property type="match status" value="1"/>
</dbReference>
<evidence type="ECO:0000256" key="2">
    <source>
        <dbReference type="ARBA" id="ARBA00022741"/>
    </source>
</evidence>
<feature type="domain" description="BPL/LPL catalytic" evidence="7">
    <location>
        <begin position="62"/>
        <end position="244"/>
    </location>
</feature>
<dbReference type="Pfam" id="PF02237">
    <property type="entry name" value="BPL_C"/>
    <property type="match status" value="1"/>
</dbReference>
<evidence type="ECO:0000259" key="7">
    <source>
        <dbReference type="PROSITE" id="PS51733"/>
    </source>
</evidence>
<evidence type="ECO:0000256" key="3">
    <source>
        <dbReference type="ARBA" id="ARBA00022840"/>
    </source>
</evidence>
<dbReference type="CDD" id="cd16442">
    <property type="entry name" value="BPL"/>
    <property type="match status" value="1"/>
</dbReference>
<protein>
    <recommendedName>
        <fullName evidence="5">biotin--[biotin carboxyl-carrier protein] ligase</fullName>
        <ecNumber evidence="5">6.3.4.15</ecNumber>
    </recommendedName>
</protein>
<dbReference type="GO" id="GO:0004077">
    <property type="term" value="F:biotin--[biotin carboxyl-carrier protein] ligase activity"/>
    <property type="evidence" value="ECO:0007669"/>
    <property type="project" value="UniProtKB-EC"/>
</dbReference>
<evidence type="ECO:0000256" key="6">
    <source>
        <dbReference type="ARBA" id="ARBA00047846"/>
    </source>
</evidence>
<dbReference type="InterPro" id="IPR004408">
    <property type="entry name" value="Biotin_CoA_COase_ligase"/>
</dbReference>
<dbReference type="RefSeq" id="WP_380820227.1">
    <property type="nucleotide sequence ID" value="NZ_JBHTJN010000010.1"/>
</dbReference>
<dbReference type="NCBIfam" id="NF008847">
    <property type="entry name" value="PRK11886.1-2"/>
    <property type="match status" value="1"/>
</dbReference>
<proteinExistence type="predicted"/>
<dbReference type="PANTHER" id="PTHR12835:SF5">
    <property type="entry name" value="BIOTIN--PROTEIN LIGASE"/>
    <property type="match status" value="1"/>
</dbReference>
<dbReference type="Gene3D" id="2.30.30.100">
    <property type="match status" value="1"/>
</dbReference>
<dbReference type="Proteomes" id="UP001596996">
    <property type="component" value="Unassembled WGS sequence"/>
</dbReference>
<keyword evidence="4" id="KW-0092">Biotin</keyword>
<evidence type="ECO:0000313" key="9">
    <source>
        <dbReference type="Proteomes" id="UP001596996"/>
    </source>
</evidence>
<sequence>MENLLNILADCKPHSMPNLTALLTKTPQQIEQSIIALQKLGLNIKVDTIGVHLQPQLDLLDFQRISTALSTKHIFIKSVVDSTNAFLFRNLNQLKKGDFCIAEYQTAGRGRRGRQWFSPFAGQIMLSVYWNFAPNILINGLSSVVGIAIAEALNHVTNNKVRLKWPNDLLLDGRKLGGILIELAHQHNGLLNVIIGFGINLSIGSKQQIDQPWAELIEVLPQLDRNQLIIEIMNNLYQTLPLFEQNGFSFFRQKWIELDAFLEQPIKVISEKSEIQGISQGVDNNGFLLVSTKNGLLSFNAGEVSLRKQ</sequence>
<keyword evidence="1 8" id="KW-0436">Ligase</keyword>
<evidence type="ECO:0000256" key="4">
    <source>
        <dbReference type="ARBA" id="ARBA00023267"/>
    </source>
</evidence>